<dbReference type="Pfam" id="PF00903">
    <property type="entry name" value="Glyoxalase"/>
    <property type="match status" value="1"/>
</dbReference>
<protein>
    <submittedName>
        <fullName evidence="2">VOC family protein</fullName>
    </submittedName>
</protein>
<comment type="caution">
    <text evidence="2">The sequence shown here is derived from an EMBL/GenBank/DDBJ whole genome shotgun (WGS) entry which is preliminary data.</text>
</comment>
<dbReference type="Gene3D" id="3.10.180.10">
    <property type="entry name" value="2,3-Dihydroxybiphenyl 1,2-Dioxygenase, domain 1"/>
    <property type="match status" value="1"/>
</dbReference>
<evidence type="ECO:0000313" key="3">
    <source>
        <dbReference type="Proteomes" id="UP001596549"/>
    </source>
</evidence>
<organism evidence="2 3">
    <name type="scientific">Fictibacillus iocasae</name>
    <dbReference type="NCBI Taxonomy" id="2715437"/>
    <lineage>
        <taxon>Bacteria</taxon>
        <taxon>Bacillati</taxon>
        <taxon>Bacillota</taxon>
        <taxon>Bacilli</taxon>
        <taxon>Bacillales</taxon>
        <taxon>Fictibacillaceae</taxon>
        <taxon>Fictibacillus</taxon>
    </lineage>
</organism>
<accession>A0ABW2NUZ7</accession>
<dbReference type="CDD" id="cd06587">
    <property type="entry name" value="VOC"/>
    <property type="match status" value="1"/>
</dbReference>
<dbReference type="PROSITE" id="PS51819">
    <property type="entry name" value="VOC"/>
    <property type="match status" value="1"/>
</dbReference>
<dbReference type="InterPro" id="IPR037523">
    <property type="entry name" value="VOC_core"/>
</dbReference>
<evidence type="ECO:0000259" key="1">
    <source>
        <dbReference type="PROSITE" id="PS51819"/>
    </source>
</evidence>
<keyword evidence="3" id="KW-1185">Reference proteome</keyword>
<dbReference type="SUPFAM" id="SSF54593">
    <property type="entry name" value="Glyoxalase/Bleomycin resistance protein/Dihydroxybiphenyl dioxygenase"/>
    <property type="match status" value="1"/>
</dbReference>
<gene>
    <name evidence="2" type="ORF">ACFQPF_16275</name>
</gene>
<dbReference type="InterPro" id="IPR004360">
    <property type="entry name" value="Glyas_Fos-R_dOase_dom"/>
</dbReference>
<evidence type="ECO:0000313" key="2">
    <source>
        <dbReference type="EMBL" id="MFC7373199.1"/>
    </source>
</evidence>
<dbReference type="RefSeq" id="WP_379750946.1">
    <property type="nucleotide sequence ID" value="NZ_JBHTCP010000050.1"/>
</dbReference>
<dbReference type="InterPro" id="IPR029068">
    <property type="entry name" value="Glyas_Bleomycin-R_OHBP_Dase"/>
</dbReference>
<dbReference type="EMBL" id="JBHTCP010000050">
    <property type="protein sequence ID" value="MFC7373199.1"/>
    <property type="molecule type" value="Genomic_DNA"/>
</dbReference>
<proteinExistence type="predicted"/>
<reference evidence="3" key="1">
    <citation type="journal article" date="2019" name="Int. J. Syst. Evol. Microbiol.">
        <title>The Global Catalogue of Microorganisms (GCM) 10K type strain sequencing project: providing services to taxonomists for standard genome sequencing and annotation.</title>
        <authorList>
            <consortium name="The Broad Institute Genomics Platform"/>
            <consortium name="The Broad Institute Genome Sequencing Center for Infectious Disease"/>
            <person name="Wu L."/>
            <person name="Ma J."/>
        </authorList>
    </citation>
    <scope>NUCLEOTIDE SEQUENCE [LARGE SCALE GENOMIC DNA]</scope>
    <source>
        <strain evidence="3">NBRC 106396</strain>
    </source>
</reference>
<feature type="domain" description="VOC" evidence="1">
    <location>
        <begin position="4"/>
        <end position="126"/>
    </location>
</feature>
<name>A0ABW2NUZ7_9BACL</name>
<sequence>MAGRLYETHVKVRNLERAKGFYEKLGMTAAHEVKSRGASFFYFGDAKEQMLGVWEVASEHWTSSHFAFRVSLEQLLGAEKWLSERGIKLKEAFGLPPIEPIVHTWMPAAAVYFEDPDGNPLEFIALLDDDGILPPSEGVRYLSEWLANADKG</sequence>
<dbReference type="Proteomes" id="UP001596549">
    <property type="component" value="Unassembled WGS sequence"/>
</dbReference>